<dbReference type="EMBL" id="BOOG01000051">
    <property type="protein sequence ID" value="GIH72432.1"/>
    <property type="molecule type" value="Genomic_DNA"/>
</dbReference>
<dbReference type="InterPro" id="IPR036291">
    <property type="entry name" value="NAD(P)-bd_dom_sf"/>
</dbReference>
<dbReference type="RefSeq" id="WP_204018091.1">
    <property type="nucleotide sequence ID" value="NZ_BOOG01000051.1"/>
</dbReference>
<name>A0A8J3REM7_9ACTN</name>
<dbReference type="SUPFAM" id="SSF51735">
    <property type="entry name" value="NAD(P)-binding Rossmann-fold domains"/>
    <property type="match status" value="1"/>
</dbReference>
<feature type="region of interest" description="Disordered" evidence="3">
    <location>
        <begin position="93"/>
        <end position="132"/>
    </location>
</feature>
<sequence length="132" mass="13777">MTDARGFENRVAFVTGAGNGIGREMARDVVRQGGKVAIADVDLAAAEGLGGIDVLVNNAGLHLMKWNVPVTSVTAKQWHQILGVNGWASSTERGLLGRTSSRGRARRSATSRRSPATCRTPCTESPSSASGA</sequence>
<protein>
    <recommendedName>
        <fullName evidence="6">Short subunit dehydrogenase</fullName>
    </recommendedName>
</protein>
<comment type="caution">
    <text evidence="4">The sequence shown here is derived from an EMBL/GenBank/DDBJ whole genome shotgun (WGS) entry which is preliminary data.</text>
</comment>
<dbReference type="PANTHER" id="PTHR43669:SF3">
    <property type="entry name" value="ALCOHOL DEHYDROGENASE, PUTATIVE (AFU_ORTHOLOGUE AFUA_3G03445)-RELATED"/>
    <property type="match status" value="1"/>
</dbReference>
<dbReference type="GO" id="GO:0016491">
    <property type="term" value="F:oxidoreductase activity"/>
    <property type="evidence" value="ECO:0007669"/>
    <property type="project" value="UniProtKB-KW"/>
</dbReference>
<feature type="compositionally biased region" description="Basic residues" evidence="3">
    <location>
        <begin position="101"/>
        <end position="110"/>
    </location>
</feature>
<dbReference type="Gene3D" id="3.40.50.720">
    <property type="entry name" value="NAD(P)-binding Rossmann-like Domain"/>
    <property type="match status" value="2"/>
</dbReference>
<feature type="compositionally biased region" description="Polar residues" evidence="3">
    <location>
        <begin position="120"/>
        <end position="132"/>
    </location>
</feature>
<dbReference type="Proteomes" id="UP000610966">
    <property type="component" value="Unassembled WGS sequence"/>
</dbReference>
<proteinExistence type="inferred from homology"/>
<evidence type="ECO:0008006" key="6">
    <source>
        <dbReference type="Google" id="ProtNLM"/>
    </source>
</evidence>
<reference evidence="4" key="1">
    <citation type="submission" date="2021-01" db="EMBL/GenBank/DDBJ databases">
        <title>Whole genome shotgun sequence of Sphaerimonospora thailandensis NBRC 107569.</title>
        <authorList>
            <person name="Komaki H."/>
            <person name="Tamura T."/>
        </authorList>
    </citation>
    <scope>NUCLEOTIDE SEQUENCE</scope>
    <source>
        <strain evidence="4">NBRC 107569</strain>
    </source>
</reference>
<evidence type="ECO:0000313" key="5">
    <source>
        <dbReference type="Proteomes" id="UP000610966"/>
    </source>
</evidence>
<dbReference type="CDD" id="cd05233">
    <property type="entry name" value="SDR_c"/>
    <property type="match status" value="1"/>
</dbReference>
<evidence type="ECO:0000256" key="3">
    <source>
        <dbReference type="SAM" id="MobiDB-lite"/>
    </source>
</evidence>
<dbReference type="Pfam" id="PF00106">
    <property type="entry name" value="adh_short"/>
    <property type="match status" value="1"/>
</dbReference>
<dbReference type="InterPro" id="IPR002347">
    <property type="entry name" value="SDR_fam"/>
</dbReference>
<dbReference type="PANTHER" id="PTHR43669">
    <property type="entry name" value="5-KETO-D-GLUCONATE 5-REDUCTASE"/>
    <property type="match status" value="1"/>
</dbReference>
<evidence type="ECO:0000313" key="4">
    <source>
        <dbReference type="EMBL" id="GIH72432.1"/>
    </source>
</evidence>
<evidence type="ECO:0000256" key="2">
    <source>
        <dbReference type="ARBA" id="ARBA00023002"/>
    </source>
</evidence>
<organism evidence="4 5">
    <name type="scientific">Sphaerimonospora thailandensis</name>
    <dbReference type="NCBI Taxonomy" id="795644"/>
    <lineage>
        <taxon>Bacteria</taxon>
        <taxon>Bacillati</taxon>
        <taxon>Actinomycetota</taxon>
        <taxon>Actinomycetes</taxon>
        <taxon>Streptosporangiales</taxon>
        <taxon>Streptosporangiaceae</taxon>
        <taxon>Sphaerimonospora</taxon>
    </lineage>
</organism>
<accession>A0A8J3REM7</accession>
<comment type="similarity">
    <text evidence="1">Belongs to the short-chain dehydrogenases/reductases (SDR) family.</text>
</comment>
<dbReference type="PRINTS" id="PR00081">
    <property type="entry name" value="GDHRDH"/>
</dbReference>
<dbReference type="AlphaFoldDB" id="A0A8J3REM7"/>
<evidence type="ECO:0000256" key="1">
    <source>
        <dbReference type="ARBA" id="ARBA00006484"/>
    </source>
</evidence>
<keyword evidence="5" id="KW-1185">Reference proteome</keyword>
<gene>
    <name evidence="4" type="ORF">Mth01_46850</name>
</gene>
<keyword evidence="2" id="KW-0560">Oxidoreductase</keyword>